<keyword evidence="5" id="KW-0456">Lyase</keyword>
<evidence type="ECO:0000256" key="7">
    <source>
        <dbReference type="SAM" id="SignalP"/>
    </source>
</evidence>
<protein>
    <recommendedName>
        <fullName evidence="2">carbonic anhydrase</fullName>
        <ecNumber evidence="2">4.2.1.1</ecNumber>
    </recommendedName>
</protein>
<feature type="domain" description="Alpha-carbonic anhydrase" evidence="8">
    <location>
        <begin position="40"/>
        <end position="289"/>
    </location>
</feature>
<organism evidence="9 10">
    <name type="scientific">Xylaria arbuscula</name>
    <dbReference type="NCBI Taxonomy" id="114810"/>
    <lineage>
        <taxon>Eukaryota</taxon>
        <taxon>Fungi</taxon>
        <taxon>Dikarya</taxon>
        <taxon>Ascomycota</taxon>
        <taxon>Pezizomycotina</taxon>
        <taxon>Sordariomycetes</taxon>
        <taxon>Xylariomycetidae</taxon>
        <taxon>Xylariales</taxon>
        <taxon>Xylariaceae</taxon>
        <taxon>Xylaria</taxon>
    </lineage>
</organism>
<dbReference type="CDD" id="cd03124">
    <property type="entry name" value="alpha_CA_prokaryotic_like"/>
    <property type="match status" value="1"/>
</dbReference>
<dbReference type="SUPFAM" id="SSF51069">
    <property type="entry name" value="Carbonic anhydrase"/>
    <property type="match status" value="1"/>
</dbReference>
<dbReference type="EMBL" id="JANPWZ010002303">
    <property type="protein sequence ID" value="KAJ3560151.1"/>
    <property type="molecule type" value="Genomic_DNA"/>
</dbReference>
<evidence type="ECO:0000256" key="3">
    <source>
        <dbReference type="ARBA" id="ARBA00022723"/>
    </source>
</evidence>
<dbReference type="SMART" id="SM01057">
    <property type="entry name" value="Carb_anhydrase"/>
    <property type="match status" value="1"/>
</dbReference>
<dbReference type="GO" id="GO:0004089">
    <property type="term" value="F:carbonate dehydratase activity"/>
    <property type="evidence" value="ECO:0007669"/>
    <property type="project" value="UniProtKB-EC"/>
</dbReference>
<evidence type="ECO:0000256" key="6">
    <source>
        <dbReference type="ARBA" id="ARBA00048348"/>
    </source>
</evidence>
<dbReference type="PANTHER" id="PTHR18952">
    <property type="entry name" value="CARBONIC ANHYDRASE"/>
    <property type="match status" value="1"/>
</dbReference>
<dbReference type="InterPro" id="IPR001148">
    <property type="entry name" value="CA_dom"/>
</dbReference>
<dbReference type="OrthoDB" id="429145at2759"/>
<reference evidence="9" key="1">
    <citation type="submission" date="2022-07" db="EMBL/GenBank/DDBJ databases">
        <title>Genome Sequence of Xylaria arbuscula.</title>
        <authorList>
            <person name="Buettner E."/>
        </authorList>
    </citation>
    <scope>NUCLEOTIDE SEQUENCE</scope>
    <source>
        <strain evidence="9">VT107</strain>
    </source>
</reference>
<evidence type="ECO:0000313" key="9">
    <source>
        <dbReference type="EMBL" id="KAJ3560151.1"/>
    </source>
</evidence>
<keyword evidence="7" id="KW-0732">Signal</keyword>
<dbReference type="Proteomes" id="UP001148614">
    <property type="component" value="Unassembled WGS sequence"/>
</dbReference>
<dbReference type="Gene3D" id="3.10.200.10">
    <property type="entry name" value="Alpha carbonic anhydrase"/>
    <property type="match status" value="1"/>
</dbReference>
<dbReference type="GO" id="GO:0008270">
    <property type="term" value="F:zinc ion binding"/>
    <property type="evidence" value="ECO:0007669"/>
    <property type="project" value="InterPro"/>
</dbReference>
<dbReference type="PANTHER" id="PTHR18952:SF265">
    <property type="entry name" value="CARBONIC ANHYDRASE"/>
    <property type="match status" value="1"/>
</dbReference>
<gene>
    <name evidence="9" type="ORF">NPX13_g9406</name>
</gene>
<dbReference type="InterPro" id="IPR023561">
    <property type="entry name" value="Carbonic_anhydrase_a-class"/>
</dbReference>
<dbReference type="PROSITE" id="PS51144">
    <property type="entry name" value="ALPHA_CA_2"/>
    <property type="match status" value="1"/>
</dbReference>
<evidence type="ECO:0000313" key="10">
    <source>
        <dbReference type="Proteomes" id="UP001148614"/>
    </source>
</evidence>
<evidence type="ECO:0000256" key="4">
    <source>
        <dbReference type="ARBA" id="ARBA00022833"/>
    </source>
</evidence>
<sequence>MATSTKTLLLLATAVTQVFGFCGSRTHIDRRQEGETVPTATFGYIGTGGPLLWHHLAPANALCSTGTNQSPINMAEGSFTLVPGTDLTVSLPEEVEEAEFENLGSTIEVVMEGKGGTLALEGVDYELLQFHFHHPSEHVDNGVSLPMEMHMVFQSAEQQLAVIGVYVDLVDSTSANSTRTLRRRATASTMLETIFASIDAIATPGAVTTTGAFTMTELNEMLATTDFQRYSGSLTTPPCSEGVQWSVPTSKLMLSRATFAKVRDVVGFNSRFPQNAPGAPNLIAMAGLA</sequence>
<evidence type="ECO:0000256" key="5">
    <source>
        <dbReference type="ARBA" id="ARBA00023239"/>
    </source>
</evidence>
<dbReference type="InterPro" id="IPR036398">
    <property type="entry name" value="CA_dom_sf"/>
</dbReference>
<comment type="caution">
    <text evidence="9">The sequence shown here is derived from an EMBL/GenBank/DDBJ whole genome shotgun (WGS) entry which is preliminary data.</text>
</comment>
<dbReference type="EC" id="4.2.1.1" evidence="2"/>
<dbReference type="AlphaFoldDB" id="A0A9W8N714"/>
<dbReference type="InterPro" id="IPR041891">
    <property type="entry name" value="Alpha_CA_prokaryot-like"/>
</dbReference>
<comment type="similarity">
    <text evidence="1">Belongs to the alpha-carbonic anhydrase family.</text>
</comment>
<keyword evidence="10" id="KW-1185">Reference proteome</keyword>
<name>A0A9W8N714_9PEZI</name>
<dbReference type="Pfam" id="PF00194">
    <property type="entry name" value="Carb_anhydrase"/>
    <property type="match status" value="1"/>
</dbReference>
<evidence type="ECO:0000256" key="2">
    <source>
        <dbReference type="ARBA" id="ARBA00012925"/>
    </source>
</evidence>
<feature type="chain" id="PRO_5040899024" description="carbonic anhydrase" evidence="7">
    <location>
        <begin position="21"/>
        <end position="289"/>
    </location>
</feature>
<keyword evidence="4" id="KW-0862">Zinc</keyword>
<evidence type="ECO:0000259" key="8">
    <source>
        <dbReference type="PROSITE" id="PS51144"/>
    </source>
</evidence>
<proteinExistence type="inferred from homology"/>
<comment type="catalytic activity">
    <reaction evidence="6">
        <text>hydrogencarbonate + H(+) = CO2 + H2O</text>
        <dbReference type="Rhea" id="RHEA:10748"/>
        <dbReference type="ChEBI" id="CHEBI:15377"/>
        <dbReference type="ChEBI" id="CHEBI:15378"/>
        <dbReference type="ChEBI" id="CHEBI:16526"/>
        <dbReference type="ChEBI" id="CHEBI:17544"/>
        <dbReference type="EC" id="4.2.1.1"/>
    </reaction>
</comment>
<evidence type="ECO:0000256" key="1">
    <source>
        <dbReference type="ARBA" id="ARBA00010718"/>
    </source>
</evidence>
<feature type="signal peptide" evidence="7">
    <location>
        <begin position="1"/>
        <end position="20"/>
    </location>
</feature>
<keyword evidence="3" id="KW-0479">Metal-binding</keyword>
<accession>A0A9W8N714</accession>